<protein>
    <submittedName>
        <fullName evidence="2">Uncharacterized protein</fullName>
    </submittedName>
</protein>
<evidence type="ECO:0000313" key="2">
    <source>
        <dbReference type="EMBL" id="KAF9745592.1"/>
    </source>
</evidence>
<name>A0A8H7K8Z3_BIOOC</name>
<comment type="caution">
    <text evidence="2">The sequence shown here is derived from an EMBL/GenBank/DDBJ whole genome shotgun (WGS) entry which is preliminary data.</text>
</comment>
<organism evidence="2 3">
    <name type="scientific">Bionectria ochroleuca</name>
    <name type="common">Gliocladium roseum</name>
    <dbReference type="NCBI Taxonomy" id="29856"/>
    <lineage>
        <taxon>Eukaryota</taxon>
        <taxon>Fungi</taxon>
        <taxon>Dikarya</taxon>
        <taxon>Ascomycota</taxon>
        <taxon>Pezizomycotina</taxon>
        <taxon>Sordariomycetes</taxon>
        <taxon>Hypocreomycetidae</taxon>
        <taxon>Hypocreales</taxon>
        <taxon>Bionectriaceae</taxon>
        <taxon>Clonostachys</taxon>
    </lineage>
</organism>
<proteinExistence type="predicted"/>
<sequence>MAPRKIPAFDTSGKDFLLRKDVPENKSMNGSASKPQMKEEQTSGSAPLLPKLRKSVQSRKRRFMKPLEEIKILDLSHASLQPPPTSPVVEQELAPRIHRV</sequence>
<feature type="region of interest" description="Disordered" evidence="1">
    <location>
        <begin position="78"/>
        <end position="100"/>
    </location>
</feature>
<feature type="region of interest" description="Disordered" evidence="1">
    <location>
        <begin position="1"/>
        <end position="59"/>
    </location>
</feature>
<gene>
    <name evidence="2" type="ORF">IM811_003893</name>
</gene>
<accession>A0A8H7K8Z3</accession>
<evidence type="ECO:0000256" key="1">
    <source>
        <dbReference type="SAM" id="MobiDB-lite"/>
    </source>
</evidence>
<dbReference type="Proteomes" id="UP000616885">
    <property type="component" value="Unassembled WGS sequence"/>
</dbReference>
<feature type="compositionally biased region" description="Basic and acidic residues" evidence="1">
    <location>
        <begin position="12"/>
        <end position="24"/>
    </location>
</feature>
<reference evidence="2" key="1">
    <citation type="submission" date="2020-10" db="EMBL/GenBank/DDBJ databases">
        <title>High-Quality Genome Resource of Clonostachys rosea strain S41 by Oxford Nanopore Long-Read Sequencing.</title>
        <authorList>
            <person name="Wang H."/>
        </authorList>
    </citation>
    <scope>NUCLEOTIDE SEQUENCE</scope>
    <source>
        <strain evidence="2">S41</strain>
    </source>
</reference>
<evidence type="ECO:0000313" key="3">
    <source>
        <dbReference type="Proteomes" id="UP000616885"/>
    </source>
</evidence>
<dbReference type="AlphaFoldDB" id="A0A8H7K8Z3"/>
<dbReference type="EMBL" id="JADCTT010000012">
    <property type="protein sequence ID" value="KAF9745592.1"/>
    <property type="molecule type" value="Genomic_DNA"/>
</dbReference>